<reference evidence="2" key="1">
    <citation type="journal article" date="2021" name="BMC Genomics">
        <title>Chromosome-level genome assembly and manually-curated proteome of model necrotroph Parastagonospora nodorum Sn15 reveals a genome-wide trove of candidate effector homologs, and redundancy of virulence-related functions within an accessory chromosome.</title>
        <authorList>
            <person name="Bertazzoni S."/>
            <person name="Jones D.A.B."/>
            <person name="Phan H.T."/>
            <person name="Tan K.-C."/>
            <person name="Hane J.K."/>
        </authorList>
    </citation>
    <scope>NUCLEOTIDE SEQUENCE [LARGE SCALE GENOMIC DNA]</scope>
    <source>
        <strain evidence="2">SN15 / ATCC MYA-4574 / FGSC 10173)</strain>
    </source>
</reference>
<evidence type="ECO:0000313" key="2">
    <source>
        <dbReference type="Proteomes" id="UP000663193"/>
    </source>
</evidence>
<evidence type="ECO:0000313" key="1">
    <source>
        <dbReference type="EMBL" id="QRC95375.1"/>
    </source>
</evidence>
<dbReference type="Proteomes" id="UP000663193">
    <property type="component" value="Chromosome 5"/>
</dbReference>
<gene>
    <name evidence="1" type="ORF">JI435_407250</name>
</gene>
<name>A0A7U2F2C7_PHANO</name>
<sequence>MRRICSLADLCTCVQRDFVIGTQHGARVARYSFSDDPSSRRPPDQ</sequence>
<proteinExistence type="predicted"/>
<accession>A0A7U2F2C7</accession>
<organism evidence="1 2">
    <name type="scientific">Phaeosphaeria nodorum (strain SN15 / ATCC MYA-4574 / FGSC 10173)</name>
    <name type="common">Glume blotch fungus</name>
    <name type="synonym">Parastagonospora nodorum</name>
    <dbReference type="NCBI Taxonomy" id="321614"/>
    <lineage>
        <taxon>Eukaryota</taxon>
        <taxon>Fungi</taxon>
        <taxon>Dikarya</taxon>
        <taxon>Ascomycota</taxon>
        <taxon>Pezizomycotina</taxon>
        <taxon>Dothideomycetes</taxon>
        <taxon>Pleosporomycetidae</taxon>
        <taxon>Pleosporales</taxon>
        <taxon>Pleosporineae</taxon>
        <taxon>Phaeosphaeriaceae</taxon>
        <taxon>Parastagonospora</taxon>
    </lineage>
</organism>
<dbReference type="EMBL" id="CP069027">
    <property type="protein sequence ID" value="QRC95375.1"/>
    <property type="molecule type" value="Genomic_DNA"/>
</dbReference>
<keyword evidence="2" id="KW-1185">Reference proteome</keyword>
<dbReference type="VEuPathDB" id="FungiDB:JI435_407250"/>
<dbReference type="AlphaFoldDB" id="A0A7U2F2C7"/>
<protein>
    <submittedName>
        <fullName evidence="1">Uncharacterized protein</fullName>
    </submittedName>
</protein>